<dbReference type="InterPro" id="IPR014951">
    <property type="entry name" value="DUF1822"/>
</dbReference>
<comment type="caution">
    <text evidence="1">The sequence shown here is derived from an EMBL/GenBank/DDBJ whole genome shotgun (WGS) entry which is preliminary data.</text>
</comment>
<dbReference type="Pfam" id="PF08852">
    <property type="entry name" value="DUF1822"/>
    <property type="match status" value="1"/>
</dbReference>
<keyword evidence="2" id="KW-1185">Reference proteome</keyword>
<reference evidence="1" key="1">
    <citation type="submission" date="2020-10" db="EMBL/GenBank/DDBJ databases">
        <authorList>
            <person name="Castelo-Branco R."/>
            <person name="Eusebio N."/>
            <person name="Adriana R."/>
            <person name="Vieira A."/>
            <person name="Brugerolle De Fraissinette N."/>
            <person name="Rezende De Castro R."/>
            <person name="Schneider M.P."/>
            <person name="Vasconcelos V."/>
            <person name="Leao P.N."/>
        </authorList>
    </citation>
    <scope>NUCLEOTIDE SEQUENCE</scope>
    <source>
        <strain evidence="1">LEGE 11467</strain>
    </source>
</reference>
<accession>A0A928W0L4</accession>
<organism evidence="1 2">
    <name type="scientific">Zarconia navalis LEGE 11467</name>
    <dbReference type="NCBI Taxonomy" id="1828826"/>
    <lineage>
        <taxon>Bacteria</taxon>
        <taxon>Bacillati</taxon>
        <taxon>Cyanobacteriota</taxon>
        <taxon>Cyanophyceae</taxon>
        <taxon>Oscillatoriophycideae</taxon>
        <taxon>Oscillatoriales</taxon>
        <taxon>Oscillatoriales incertae sedis</taxon>
        <taxon>Zarconia</taxon>
        <taxon>Zarconia navalis</taxon>
    </lineage>
</organism>
<proteinExistence type="predicted"/>
<evidence type="ECO:0000313" key="2">
    <source>
        <dbReference type="Proteomes" id="UP000621799"/>
    </source>
</evidence>
<dbReference type="EMBL" id="JADEXN010000332">
    <property type="protein sequence ID" value="MBE9042302.1"/>
    <property type="molecule type" value="Genomic_DNA"/>
</dbReference>
<dbReference type="Proteomes" id="UP000621799">
    <property type="component" value="Unassembled WGS sequence"/>
</dbReference>
<gene>
    <name evidence="1" type="ORF">IQ235_16105</name>
</gene>
<evidence type="ECO:0000313" key="1">
    <source>
        <dbReference type="EMBL" id="MBE9042302.1"/>
    </source>
</evidence>
<dbReference type="AlphaFoldDB" id="A0A928W0L4"/>
<dbReference type="RefSeq" id="WP_264322469.1">
    <property type="nucleotide sequence ID" value="NZ_JADEXN010000332.1"/>
</dbReference>
<protein>
    <submittedName>
        <fullName evidence="1">DUF1822 family protein</fullName>
    </submittedName>
</protein>
<sequence>MAKKKSRTPKSLTFTVPLGQEAHQMADRFRQRQFSLKQGKQVYLNTLAVYAVNFYLQCMGFDTDKSNSESYDRAIQTFLDVADLAIKEVGTFECRPVLPDEEILRVPQEVWQDRKGYFAVQFDRALKKAKLIGFVRQVRTEEIPLSQLRSLDGFLRYASQLQNSVKLNQWLNDIFDTGWDAVESLLSPPQMAWRGSQNRGFALRGSPTQIERVKRLTLARSGEEVALLVRLKPRTDREMGIGVEIYPTGDRTYLPQDLQLMVLDEAGAAVMQAEARSTKNIQLKFSGETGEEFSIKVALGDTSVTEAFLI</sequence>
<name>A0A928W0L4_9CYAN</name>